<dbReference type="SUPFAM" id="SSF111352">
    <property type="entry name" value="Ammonium transporter"/>
    <property type="match status" value="1"/>
</dbReference>
<name>A0A811QMK3_9POAL</name>
<comment type="subcellular location">
    <subcellularLocation>
        <location evidence="1">Membrane</location>
        <topology evidence="1">Multi-pass membrane protein</topology>
    </subcellularLocation>
</comment>
<dbReference type="InterPro" id="IPR024041">
    <property type="entry name" value="NH4_transpt_AmtB-like_dom"/>
</dbReference>
<dbReference type="PANTHER" id="PTHR11730:SF104">
    <property type="entry name" value="AMMONIUM TRANSPORTER 1 MEMBER 2"/>
    <property type="match status" value="1"/>
</dbReference>
<keyword evidence="3 5" id="KW-1133">Transmembrane helix</keyword>
<feature type="domain" description="Ammonium transporter AmtB-like" evidence="6">
    <location>
        <begin position="45"/>
        <end position="125"/>
    </location>
</feature>
<evidence type="ECO:0000259" key="6">
    <source>
        <dbReference type="Pfam" id="PF00909"/>
    </source>
</evidence>
<dbReference type="Pfam" id="PF00909">
    <property type="entry name" value="Ammonium_transp"/>
    <property type="match status" value="1"/>
</dbReference>
<dbReference type="AlphaFoldDB" id="A0A811QMK3"/>
<dbReference type="GO" id="GO:0005886">
    <property type="term" value="C:plasma membrane"/>
    <property type="evidence" value="ECO:0007669"/>
    <property type="project" value="TreeGrafter"/>
</dbReference>
<dbReference type="InterPro" id="IPR029020">
    <property type="entry name" value="Ammonium/urea_transptr"/>
</dbReference>
<accession>A0A811QMK3</accession>
<keyword evidence="8" id="KW-1185">Reference proteome</keyword>
<dbReference type="GO" id="GO:0008519">
    <property type="term" value="F:ammonium channel activity"/>
    <property type="evidence" value="ECO:0007669"/>
    <property type="project" value="InterPro"/>
</dbReference>
<dbReference type="GO" id="GO:0097272">
    <property type="term" value="P:ammonium homeostasis"/>
    <property type="evidence" value="ECO:0007669"/>
    <property type="project" value="TreeGrafter"/>
</dbReference>
<keyword evidence="2 5" id="KW-0812">Transmembrane</keyword>
<evidence type="ECO:0000256" key="2">
    <source>
        <dbReference type="ARBA" id="ARBA00022692"/>
    </source>
</evidence>
<dbReference type="EMBL" id="CAJGYO010000011">
    <property type="protein sequence ID" value="CAD6258907.1"/>
    <property type="molecule type" value="Genomic_DNA"/>
</dbReference>
<evidence type="ECO:0000256" key="1">
    <source>
        <dbReference type="ARBA" id="ARBA00004141"/>
    </source>
</evidence>
<evidence type="ECO:0000313" key="7">
    <source>
        <dbReference type="EMBL" id="CAD6258907.1"/>
    </source>
</evidence>
<dbReference type="Proteomes" id="UP000604825">
    <property type="component" value="Unassembled WGS sequence"/>
</dbReference>
<evidence type="ECO:0000256" key="4">
    <source>
        <dbReference type="ARBA" id="ARBA00023136"/>
    </source>
</evidence>
<protein>
    <recommendedName>
        <fullName evidence="6">Ammonium transporter AmtB-like domain-containing protein</fullName>
    </recommendedName>
</protein>
<evidence type="ECO:0000256" key="5">
    <source>
        <dbReference type="SAM" id="Phobius"/>
    </source>
</evidence>
<proteinExistence type="predicted"/>
<keyword evidence="4 5" id="KW-0472">Membrane</keyword>
<sequence>MAAACRFKKWNVTEISVAPGGHTFVEICSNHLKLRDFLPMTRLQHATSGTTRLGGFATITAGCSVVDPWAAVICGFVSASVLIGLNALAARLRFDDPLEPGGRAATRRCGVWGVLFTGLFASGDEGWLQRRSVQTPIIC</sequence>
<gene>
    <name evidence="7" type="ORF">NCGR_LOCUS42350</name>
</gene>
<dbReference type="OrthoDB" id="1731857at2759"/>
<evidence type="ECO:0000256" key="3">
    <source>
        <dbReference type="ARBA" id="ARBA00022989"/>
    </source>
</evidence>
<organism evidence="7 8">
    <name type="scientific">Miscanthus lutarioriparius</name>
    <dbReference type="NCBI Taxonomy" id="422564"/>
    <lineage>
        <taxon>Eukaryota</taxon>
        <taxon>Viridiplantae</taxon>
        <taxon>Streptophyta</taxon>
        <taxon>Embryophyta</taxon>
        <taxon>Tracheophyta</taxon>
        <taxon>Spermatophyta</taxon>
        <taxon>Magnoliopsida</taxon>
        <taxon>Liliopsida</taxon>
        <taxon>Poales</taxon>
        <taxon>Poaceae</taxon>
        <taxon>PACMAD clade</taxon>
        <taxon>Panicoideae</taxon>
        <taxon>Andropogonodae</taxon>
        <taxon>Andropogoneae</taxon>
        <taxon>Saccharinae</taxon>
        <taxon>Miscanthus</taxon>
    </lineage>
</organism>
<dbReference type="Gene3D" id="1.10.3430.10">
    <property type="entry name" value="Ammonium transporter AmtB like domains"/>
    <property type="match status" value="1"/>
</dbReference>
<reference evidence="7" key="1">
    <citation type="submission" date="2020-10" db="EMBL/GenBank/DDBJ databases">
        <authorList>
            <person name="Han B."/>
            <person name="Lu T."/>
            <person name="Zhao Q."/>
            <person name="Huang X."/>
            <person name="Zhao Y."/>
        </authorList>
    </citation>
    <scope>NUCLEOTIDE SEQUENCE</scope>
</reference>
<comment type="caution">
    <text evidence="7">The sequence shown here is derived from an EMBL/GenBank/DDBJ whole genome shotgun (WGS) entry which is preliminary data.</text>
</comment>
<feature type="transmembrane region" description="Helical" evidence="5">
    <location>
        <begin position="69"/>
        <end position="89"/>
    </location>
</feature>
<evidence type="ECO:0000313" key="8">
    <source>
        <dbReference type="Proteomes" id="UP000604825"/>
    </source>
</evidence>
<dbReference type="PANTHER" id="PTHR11730">
    <property type="entry name" value="AMMONIUM TRANSPORTER"/>
    <property type="match status" value="1"/>
</dbReference>